<evidence type="ECO:0000313" key="4">
    <source>
        <dbReference type="Proteomes" id="UP000023152"/>
    </source>
</evidence>
<evidence type="ECO:0000259" key="2">
    <source>
        <dbReference type="Pfam" id="PF13532"/>
    </source>
</evidence>
<name>X6M0A0_RETFI</name>
<gene>
    <name evidence="3" type="ORF">RFI_29779</name>
</gene>
<dbReference type="AlphaFoldDB" id="X6M0A0"/>
<feature type="domain" description="Alpha-ketoglutarate-dependent dioxygenase AlkB-like" evidence="2">
    <location>
        <begin position="58"/>
        <end position="205"/>
    </location>
</feature>
<dbReference type="GO" id="GO:0016491">
    <property type="term" value="F:oxidoreductase activity"/>
    <property type="evidence" value="ECO:0007669"/>
    <property type="project" value="TreeGrafter"/>
</dbReference>
<proteinExistence type="predicted"/>
<dbReference type="Pfam" id="PF13532">
    <property type="entry name" value="2OG-FeII_Oxy_2"/>
    <property type="match status" value="1"/>
</dbReference>
<feature type="compositionally biased region" description="Basic and acidic residues" evidence="1">
    <location>
        <begin position="111"/>
        <end position="120"/>
    </location>
</feature>
<comment type="caution">
    <text evidence="3">The sequence shown here is derived from an EMBL/GenBank/DDBJ whole genome shotgun (WGS) entry which is preliminary data.</text>
</comment>
<dbReference type="InterPro" id="IPR027450">
    <property type="entry name" value="AlkB-like"/>
</dbReference>
<feature type="region of interest" description="Disordered" evidence="1">
    <location>
        <begin position="108"/>
        <end position="130"/>
    </location>
</feature>
<feature type="non-terminal residue" evidence="3">
    <location>
        <position position="1"/>
    </location>
</feature>
<dbReference type="Proteomes" id="UP000023152">
    <property type="component" value="Unassembled WGS sequence"/>
</dbReference>
<dbReference type="GO" id="GO:0032451">
    <property type="term" value="F:demethylase activity"/>
    <property type="evidence" value="ECO:0007669"/>
    <property type="project" value="TreeGrafter"/>
</dbReference>
<dbReference type="OrthoDB" id="271595at2759"/>
<dbReference type="InterPro" id="IPR032857">
    <property type="entry name" value="ALKBH4"/>
</dbReference>
<dbReference type="SUPFAM" id="SSF51197">
    <property type="entry name" value="Clavaminate synthase-like"/>
    <property type="match status" value="1"/>
</dbReference>
<protein>
    <recommendedName>
        <fullName evidence="2">Alpha-ketoglutarate-dependent dioxygenase AlkB-like domain-containing protein</fullName>
    </recommendedName>
</protein>
<dbReference type="PANTHER" id="PTHR12463:SF1">
    <property type="entry name" value="2-OXOGLUTARATE AND FE-DEPENDENT OXYGENASE FAMILY PROTEIN"/>
    <property type="match status" value="1"/>
</dbReference>
<reference evidence="3 4" key="1">
    <citation type="journal article" date="2013" name="Curr. Biol.">
        <title>The Genome of the Foraminiferan Reticulomyxa filosa.</title>
        <authorList>
            <person name="Glockner G."/>
            <person name="Hulsmann N."/>
            <person name="Schleicher M."/>
            <person name="Noegel A.A."/>
            <person name="Eichinger L."/>
            <person name="Gallinger C."/>
            <person name="Pawlowski J."/>
            <person name="Sierra R."/>
            <person name="Euteneuer U."/>
            <person name="Pillet L."/>
            <person name="Moustafa A."/>
            <person name="Platzer M."/>
            <person name="Groth M."/>
            <person name="Szafranski K."/>
            <person name="Schliwa M."/>
        </authorList>
    </citation>
    <scope>NUCLEOTIDE SEQUENCE [LARGE SCALE GENOMIC DNA]</scope>
</reference>
<evidence type="ECO:0000256" key="1">
    <source>
        <dbReference type="SAM" id="MobiDB-lite"/>
    </source>
</evidence>
<sequence length="227" mass="26168">KCFFFLNFPIKKKFIFKPLPSDSTGMAYVNNNAPEVHAKKDKFGHTYYVDNPDVEIEGLYYFPDHITSEEEESLLKSIDSTPWSTALSRRQQFYGPVYFQTRHNVPSIQPHPDDMCKSEKESEEVNGTTSNYSEDINKMKWLSDRIIKDGFFSKEHPPTQVLVNEYVENQRIKGHVDNPKMFGDVIVGLSIGDPIYMTLTNDKKTTCHVQDVHCKTKFICVRKGGQV</sequence>
<dbReference type="Gene3D" id="2.60.120.590">
    <property type="entry name" value="Alpha-ketoglutarate-dependent dioxygenase AlkB-like"/>
    <property type="match status" value="1"/>
</dbReference>
<dbReference type="PANTHER" id="PTHR12463">
    <property type="entry name" value="OXYGENASE-RELATED"/>
    <property type="match status" value="1"/>
</dbReference>
<organism evidence="3 4">
    <name type="scientific">Reticulomyxa filosa</name>
    <dbReference type="NCBI Taxonomy" id="46433"/>
    <lineage>
        <taxon>Eukaryota</taxon>
        <taxon>Sar</taxon>
        <taxon>Rhizaria</taxon>
        <taxon>Retaria</taxon>
        <taxon>Foraminifera</taxon>
        <taxon>Monothalamids</taxon>
        <taxon>Reticulomyxidae</taxon>
        <taxon>Reticulomyxa</taxon>
    </lineage>
</organism>
<accession>X6M0A0</accession>
<keyword evidence="4" id="KW-1185">Reference proteome</keyword>
<dbReference type="EMBL" id="ASPP01025954">
    <property type="protein sequence ID" value="ETO07613.1"/>
    <property type="molecule type" value="Genomic_DNA"/>
</dbReference>
<evidence type="ECO:0000313" key="3">
    <source>
        <dbReference type="EMBL" id="ETO07613.1"/>
    </source>
</evidence>
<dbReference type="InterPro" id="IPR037151">
    <property type="entry name" value="AlkB-like_sf"/>
</dbReference>
<dbReference type="GO" id="GO:0070988">
    <property type="term" value="P:demethylation"/>
    <property type="evidence" value="ECO:0007669"/>
    <property type="project" value="InterPro"/>
</dbReference>